<comment type="caution">
    <text evidence="1">The sequence shown here is derived from an EMBL/GenBank/DDBJ whole genome shotgun (WGS) entry which is preliminary data.</text>
</comment>
<evidence type="ECO:0000313" key="1">
    <source>
        <dbReference type="EMBL" id="KAJ8626933.1"/>
    </source>
</evidence>
<proteinExistence type="predicted"/>
<evidence type="ECO:0000313" key="2">
    <source>
        <dbReference type="Proteomes" id="UP001234297"/>
    </source>
</evidence>
<keyword evidence="2" id="KW-1185">Reference proteome</keyword>
<protein>
    <submittedName>
        <fullName evidence="1">Uncharacterized protein</fullName>
    </submittedName>
</protein>
<dbReference type="EMBL" id="CM056814">
    <property type="protein sequence ID" value="KAJ8626933.1"/>
    <property type="molecule type" value="Genomic_DNA"/>
</dbReference>
<name>A0ACC2L107_PERAE</name>
<sequence>MAPSPPSLHISTVDSASKLFQRLDLIERQYHQATNMDYLDIDQVMDVPDTPDRLTSQSRNSLAVDDDSENGKLPDRGVLNGLMGNHRPVANNGNGAMKNSSHQGDLDIHDQFKSGISIFSSASDNVSIRDSSKKLPRLEDKVSKKPGVNAFAQTKHADSALGHKKIPLYIPSISNCSSGDASDGIILGSSSSSVTKRPVSAVKIQDGSRGRVVDFGQKCPSNTLEPTRSRDTRKGLPGQGSSNCRKVLSAHFPRRAFSIQDNDHVMDVDALPEHTSKRETTCSYDTSKNNVPKEMGLGLSLSGVFVRDTQSRPHTSEGFSSLHDGENSFEVSRNARKREIDGTLNGASANMNPVARLNGGNKGKEIDLCRDSQPKTEHAASKPLQTVISPRRIGQKRLVRNGCISPFNIAKSKSSLDSPFKNDNSNKEDGNGKEAFGKPSNGDPSCQIHVISPGSEENRIDKMKGKGLMVDVIQANDGVIGTRSSSRELLIPRVEDVDTRAENGNDFRSAEAIGWRSTRNRSKVTYMPSSHGIHLSERNVSAFSSYDRDNESRIEDIDQVMVENDSPENGFVGLKDPVSFQHAVPNSRQVQASSIIISELDTENDRHRGKQKLMKRLRKSTSARNSGESSTSTSDDPEVSCLLSSGQFPISRSARTRNSQRRGIPGPIVEVDELFSPETRHSNLQVSCNQDSDATARQVEADEILARQLQEEFYHELPGIGVGEIDSSIAWALQHEDDAHHFPFSESRRLLLPRDSSSGNLYRNQRSQSFQNSSARSTNRVRGSSSTRMAQLRRNFHGRSPLQSSRGSSLRFPPNMNFEMRLDILEALEAAVGNRNGMTMVDPLFHVQRDFNENDYEMLLALDEDNHRHVGASDNQINSLPQSIVQTDNFEEACAICLETPSNGDTIRHLPCLHKFHKECIDPWLRRKTSCPTCTGELKLLYNESSQAFLYR</sequence>
<reference evidence="1 2" key="1">
    <citation type="journal article" date="2022" name="Hortic Res">
        <title>A haplotype resolved chromosomal level avocado genome allows analysis of novel avocado genes.</title>
        <authorList>
            <person name="Nath O."/>
            <person name="Fletcher S.J."/>
            <person name="Hayward A."/>
            <person name="Shaw L.M."/>
            <person name="Masouleh A.K."/>
            <person name="Furtado A."/>
            <person name="Henry R.J."/>
            <person name="Mitter N."/>
        </authorList>
    </citation>
    <scope>NUCLEOTIDE SEQUENCE [LARGE SCALE GENOMIC DNA]</scope>
    <source>
        <strain evidence="2">cv. Hass</strain>
    </source>
</reference>
<dbReference type="Proteomes" id="UP001234297">
    <property type="component" value="Chromosome 6"/>
</dbReference>
<accession>A0ACC2L107</accession>
<gene>
    <name evidence="1" type="ORF">MRB53_020240</name>
</gene>
<organism evidence="1 2">
    <name type="scientific">Persea americana</name>
    <name type="common">Avocado</name>
    <dbReference type="NCBI Taxonomy" id="3435"/>
    <lineage>
        <taxon>Eukaryota</taxon>
        <taxon>Viridiplantae</taxon>
        <taxon>Streptophyta</taxon>
        <taxon>Embryophyta</taxon>
        <taxon>Tracheophyta</taxon>
        <taxon>Spermatophyta</taxon>
        <taxon>Magnoliopsida</taxon>
        <taxon>Magnoliidae</taxon>
        <taxon>Laurales</taxon>
        <taxon>Lauraceae</taxon>
        <taxon>Persea</taxon>
    </lineage>
</organism>